<evidence type="ECO:0000313" key="1">
    <source>
        <dbReference type="EMBL" id="KAF9642060.1"/>
    </source>
</evidence>
<name>A0ACB6YY52_THEGA</name>
<dbReference type="EMBL" id="MU118731">
    <property type="protein sequence ID" value="KAF9642060.1"/>
    <property type="molecule type" value="Genomic_DNA"/>
</dbReference>
<protein>
    <submittedName>
        <fullName evidence="1">Uncharacterized protein</fullName>
    </submittedName>
</protein>
<organism evidence="1 2">
    <name type="scientific">Thelephora ganbajun</name>
    <name type="common">Ganba fungus</name>
    <dbReference type="NCBI Taxonomy" id="370292"/>
    <lineage>
        <taxon>Eukaryota</taxon>
        <taxon>Fungi</taxon>
        <taxon>Dikarya</taxon>
        <taxon>Basidiomycota</taxon>
        <taxon>Agaricomycotina</taxon>
        <taxon>Agaricomycetes</taxon>
        <taxon>Thelephorales</taxon>
        <taxon>Thelephoraceae</taxon>
        <taxon>Thelephora</taxon>
    </lineage>
</organism>
<dbReference type="Proteomes" id="UP000886501">
    <property type="component" value="Unassembled WGS sequence"/>
</dbReference>
<reference evidence="1" key="2">
    <citation type="journal article" date="2020" name="Nat. Commun.">
        <title>Large-scale genome sequencing of mycorrhizal fungi provides insights into the early evolution of symbiotic traits.</title>
        <authorList>
            <person name="Miyauchi S."/>
            <person name="Kiss E."/>
            <person name="Kuo A."/>
            <person name="Drula E."/>
            <person name="Kohler A."/>
            <person name="Sanchez-Garcia M."/>
            <person name="Morin E."/>
            <person name="Andreopoulos B."/>
            <person name="Barry K.W."/>
            <person name="Bonito G."/>
            <person name="Buee M."/>
            <person name="Carver A."/>
            <person name="Chen C."/>
            <person name="Cichocki N."/>
            <person name="Clum A."/>
            <person name="Culley D."/>
            <person name="Crous P.W."/>
            <person name="Fauchery L."/>
            <person name="Girlanda M."/>
            <person name="Hayes R.D."/>
            <person name="Keri Z."/>
            <person name="LaButti K."/>
            <person name="Lipzen A."/>
            <person name="Lombard V."/>
            <person name="Magnuson J."/>
            <person name="Maillard F."/>
            <person name="Murat C."/>
            <person name="Nolan M."/>
            <person name="Ohm R.A."/>
            <person name="Pangilinan J."/>
            <person name="Pereira M.F."/>
            <person name="Perotto S."/>
            <person name="Peter M."/>
            <person name="Pfister S."/>
            <person name="Riley R."/>
            <person name="Sitrit Y."/>
            <person name="Stielow J.B."/>
            <person name="Szollosi G."/>
            <person name="Zifcakova L."/>
            <person name="Stursova M."/>
            <person name="Spatafora J.W."/>
            <person name="Tedersoo L."/>
            <person name="Vaario L.M."/>
            <person name="Yamada A."/>
            <person name="Yan M."/>
            <person name="Wang P."/>
            <person name="Xu J."/>
            <person name="Bruns T."/>
            <person name="Baldrian P."/>
            <person name="Vilgalys R."/>
            <person name="Dunand C."/>
            <person name="Henrissat B."/>
            <person name="Grigoriev I.V."/>
            <person name="Hibbett D."/>
            <person name="Nagy L.G."/>
            <person name="Martin F.M."/>
        </authorList>
    </citation>
    <scope>NUCLEOTIDE SEQUENCE</scope>
    <source>
        <strain evidence="1">P2</strain>
    </source>
</reference>
<evidence type="ECO:0000313" key="2">
    <source>
        <dbReference type="Proteomes" id="UP000886501"/>
    </source>
</evidence>
<proteinExistence type="predicted"/>
<comment type="caution">
    <text evidence="1">The sequence shown here is derived from an EMBL/GenBank/DDBJ whole genome shotgun (WGS) entry which is preliminary data.</text>
</comment>
<reference evidence="1" key="1">
    <citation type="submission" date="2019-10" db="EMBL/GenBank/DDBJ databases">
        <authorList>
            <consortium name="DOE Joint Genome Institute"/>
            <person name="Kuo A."/>
            <person name="Miyauchi S."/>
            <person name="Kiss E."/>
            <person name="Drula E."/>
            <person name="Kohler A."/>
            <person name="Sanchez-Garcia M."/>
            <person name="Andreopoulos B."/>
            <person name="Barry K.W."/>
            <person name="Bonito G."/>
            <person name="Buee M."/>
            <person name="Carver A."/>
            <person name="Chen C."/>
            <person name="Cichocki N."/>
            <person name="Clum A."/>
            <person name="Culley D."/>
            <person name="Crous P.W."/>
            <person name="Fauchery L."/>
            <person name="Girlanda M."/>
            <person name="Hayes R."/>
            <person name="Keri Z."/>
            <person name="Labutti K."/>
            <person name="Lipzen A."/>
            <person name="Lombard V."/>
            <person name="Magnuson J."/>
            <person name="Maillard F."/>
            <person name="Morin E."/>
            <person name="Murat C."/>
            <person name="Nolan M."/>
            <person name="Ohm R."/>
            <person name="Pangilinan J."/>
            <person name="Pereira M."/>
            <person name="Perotto S."/>
            <person name="Peter M."/>
            <person name="Riley R."/>
            <person name="Sitrit Y."/>
            <person name="Stielow B."/>
            <person name="Szollosi G."/>
            <person name="Zifcakova L."/>
            <person name="Stursova M."/>
            <person name="Spatafora J.W."/>
            <person name="Tedersoo L."/>
            <person name="Vaario L.-M."/>
            <person name="Yamada A."/>
            <person name="Yan M."/>
            <person name="Wang P."/>
            <person name="Xu J."/>
            <person name="Bruns T."/>
            <person name="Baldrian P."/>
            <person name="Vilgalys R."/>
            <person name="Henrissat B."/>
            <person name="Grigoriev I.V."/>
            <person name="Hibbett D."/>
            <person name="Nagy L.G."/>
            <person name="Martin F.M."/>
        </authorList>
    </citation>
    <scope>NUCLEOTIDE SEQUENCE</scope>
    <source>
        <strain evidence="1">P2</strain>
    </source>
</reference>
<sequence>MSLISLGLTDWDGRNLLSNTSIDGVRLAAALAECLLTLHEGVVLDVSTLARQAQQLTSSLDLLTTFHSERLGCLEGQCFELDWELGELQVHMMELELAWEWWDAQVSLGYVSVEDVVGEGEVIVEEENTGEENFGMDEEQLWSPSSSNRTVLALIPDTSAFPTQVGKWSMMTITWLDTRLRTKNSFGLDTTSPLELVEGVLLQEDANMPHWAWDEGGSSDDQVWQQAISTLRNQDENHHSCAMNNDKSILFQLIQCGVVDMLSFNKNLKGTSPCYAVIHRNDLCSYL</sequence>
<accession>A0ACB6YY52</accession>
<keyword evidence="2" id="KW-1185">Reference proteome</keyword>
<gene>
    <name evidence="1" type="ORF">BDM02DRAFT_3193997</name>
</gene>